<feature type="compositionally biased region" description="Low complexity" evidence="7">
    <location>
        <begin position="613"/>
        <end position="638"/>
    </location>
</feature>
<feature type="region of interest" description="Disordered" evidence="7">
    <location>
        <begin position="752"/>
        <end position="796"/>
    </location>
</feature>
<name>A0A0A2W358_BEABA</name>
<feature type="region of interest" description="Disordered" evidence="7">
    <location>
        <begin position="338"/>
        <end position="359"/>
    </location>
</feature>
<dbReference type="SUPFAM" id="SSF53850">
    <property type="entry name" value="Periplasmic binding protein-like II"/>
    <property type="match status" value="1"/>
</dbReference>
<dbReference type="GO" id="GO:0043190">
    <property type="term" value="C:ATP-binding cassette (ABC) transporter complex"/>
    <property type="evidence" value="ECO:0007669"/>
    <property type="project" value="InterPro"/>
</dbReference>
<dbReference type="PANTHER" id="PTHR43875">
    <property type="entry name" value="MALTODEXTRIN IMPORT ATP-BINDING PROTEIN MSMX"/>
    <property type="match status" value="1"/>
</dbReference>
<dbReference type="Gene3D" id="3.40.50.300">
    <property type="entry name" value="P-loop containing nucleotide triphosphate hydrolases"/>
    <property type="match status" value="1"/>
</dbReference>
<dbReference type="CDD" id="cd13547">
    <property type="entry name" value="PBP2_Fbp_like_2"/>
    <property type="match status" value="1"/>
</dbReference>
<keyword evidence="2" id="KW-1003">Cell membrane</keyword>
<proteinExistence type="predicted"/>
<dbReference type="InterPro" id="IPR017871">
    <property type="entry name" value="ABC_transporter-like_CS"/>
</dbReference>
<feature type="compositionally biased region" description="Low complexity" evidence="7">
    <location>
        <begin position="338"/>
        <end position="355"/>
    </location>
</feature>
<feature type="compositionally biased region" description="Basic and acidic residues" evidence="7">
    <location>
        <begin position="752"/>
        <end position="767"/>
    </location>
</feature>
<accession>A0A0A2W358</accession>
<dbReference type="Pfam" id="PF00005">
    <property type="entry name" value="ABC_tran"/>
    <property type="match status" value="1"/>
</dbReference>
<keyword evidence="1" id="KW-0813">Transport</keyword>
<dbReference type="Pfam" id="PF13343">
    <property type="entry name" value="SBP_bac_6"/>
    <property type="match status" value="1"/>
</dbReference>
<evidence type="ECO:0000256" key="1">
    <source>
        <dbReference type="ARBA" id="ARBA00022448"/>
    </source>
</evidence>
<keyword evidence="4 9" id="KW-0067">ATP-binding</keyword>
<evidence type="ECO:0000313" key="10">
    <source>
        <dbReference type="Proteomes" id="UP000030106"/>
    </source>
</evidence>
<evidence type="ECO:0000259" key="8">
    <source>
        <dbReference type="PROSITE" id="PS50893"/>
    </source>
</evidence>
<evidence type="ECO:0000313" key="9">
    <source>
        <dbReference type="EMBL" id="KGQ13057.1"/>
    </source>
</evidence>
<evidence type="ECO:0000256" key="6">
    <source>
        <dbReference type="ARBA" id="ARBA00023136"/>
    </source>
</evidence>
<dbReference type="SUPFAM" id="SSF52540">
    <property type="entry name" value="P-loop containing nucleoside triphosphate hydrolases"/>
    <property type="match status" value="1"/>
</dbReference>
<dbReference type="EMBL" id="ANFO01000062">
    <property type="protein sequence ID" value="KGQ13057.1"/>
    <property type="molecule type" value="Genomic_DNA"/>
</dbReference>
<evidence type="ECO:0000256" key="2">
    <source>
        <dbReference type="ARBA" id="ARBA00022475"/>
    </source>
</evidence>
<dbReference type="GO" id="GO:0016887">
    <property type="term" value="F:ATP hydrolysis activity"/>
    <property type="evidence" value="ECO:0007669"/>
    <property type="project" value="InterPro"/>
</dbReference>
<dbReference type="Proteomes" id="UP000030106">
    <property type="component" value="Unassembled WGS sequence"/>
</dbReference>
<evidence type="ECO:0000256" key="5">
    <source>
        <dbReference type="ARBA" id="ARBA00022967"/>
    </source>
</evidence>
<keyword evidence="6" id="KW-0472">Membrane</keyword>
<gene>
    <name evidence="9" type="ORF">BBAD15_g1188</name>
</gene>
<dbReference type="Gene3D" id="3.40.190.10">
    <property type="entry name" value="Periplasmic binding protein-like II"/>
    <property type="match status" value="2"/>
</dbReference>
<dbReference type="AlphaFoldDB" id="A0A0A2W358"/>
<keyword evidence="5" id="KW-1278">Translocase</keyword>
<dbReference type="InterPro" id="IPR013611">
    <property type="entry name" value="Transp-assoc_OB_typ2"/>
</dbReference>
<dbReference type="PANTHER" id="PTHR43875:SF15">
    <property type="entry name" value="TREHALOSE IMPORT ATP-BINDING PROTEIN SUGC"/>
    <property type="match status" value="1"/>
</dbReference>
<organism evidence="9 10">
    <name type="scientific">Beauveria bassiana D1-5</name>
    <dbReference type="NCBI Taxonomy" id="1245745"/>
    <lineage>
        <taxon>Eukaryota</taxon>
        <taxon>Fungi</taxon>
        <taxon>Dikarya</taxon>
        <taxon>Ascomycota</taxon>
        <taxon>Pezizomycotina</taxon>
        <taxon>Sordariomycetes</taxon>
        <taxon>Hypocreomycetidae</taxon>
        <taxon>Hypocreales</taxon>
        <taxon>Cordycipitaceae</taxon>
        <taxon>Beauveria</taxon>
    </lineage>
</organism>
<reference evidence="9 10" key="1">
    <citation type="submission" date="2012-10" db="EMBL/GenBank/DDBJ databases">
        <title>Genome sequencing and analysis of entomopathogenic fungi Beauveria bassiana D1-5.</title>
        <authorList>
            <person name="Li Q."/>
            <person name="Wang L."/>
            <person name="Zhang Z."/>
            <person name="Wang Q."/>
            <person name="Ren J."/>
            <person name="Wang M."/>
            <person name="Xu W."/>
            <person name="Wang J."/>
            <person name="Lu Y."/>
            <person name="Du Q."/>
            <person name="Sun Z."/>
        </authorList>
    </citation>
    <scope>NUCLEOTIDE SEQUENCE [LARGE SCALE GENOMIC DNA]</scope>
    <source>
        <strain evidence="9 10">D1-5</strain>
    </source>
</reference>
<dbReference type="InterPro" id="IPR027417">
    <property type="entry name" value="P-loop_NTPase"/>
</dbReference>
<dbReference type="GO" id="GO:0005524">
    <property type="term" value="F:ATP binding"/>
    <property type="evidence" value="ECO:0007669"/>
    <property type="project" value="UniProtKB-KW"/>
</dbReference>
<dbReference type="HOGENOM" id="CLU_279122_0_0_1"/>
<sequence length="1130" mass="119535">MLLAVMSTSALAKSTLTLYTSQPNEDAQTTVSAFEKANPDIEVKWIRDGTSKLTARLQAEMAAGGAVPDVLLIADSVTMESLKQQNLLAAYKSPEAARFDAQLYDKDGYYFGTKLITTGIAYHSKAPVKPTSWLDLLKPELKNMTTLPSPLYSGAAQIHQAAVMGAPTLGWQYYEKLKANGAMPQSGNGAVMNAIASGSKAYGVLVDYMAIREKAKGAPIEFAFPTEGVSIVTEPVAMMKGAKNPEAAKAFIDFVLSKAGQEQVLKQGYLPADASLPVPQGFPPRNSIKIMPFDAAQALADTEANKKRFADLAAASAYRRHCAPEPAPHPATAGLRAAGLAAGRQQQPGPRSQQPEHLGRAMAQPVYQRPGGAAFPSAGQPVCLLPRADEHPGPPGVGVSLYAADDDPAAGHGPELAAAVRPRQRVAQQPGPGAGVWQPQSALFRRGNRLPARHPARPAGVPHPAHAVTKFAAGTDRGGEAEWRFSLAGFHRHHSAAVPTRVVGRGGAGLCALQFWPVDAERGGLALGADGRAGRRHCDAAGHHAAALRFAADRHGRAGGKYRAGEGAAGGGDPARARTGRDAGGPAAGADRHLAGANPGRAAQRRHADCRWAADGAEPAAGLAAGTPPQPAAALAAQPDRHSLHAARRGAGHRLHSAVCAPAAAAERQPQRHADDYFLRLPCPLSYRLPEAGSHQHAAVGSGDGGGREPGGSGCLPTVTPHRAAAAGPGGLCRCSAGVSHGGERTDRLRAALERRERNPRRGDFQPRRKRRQGDGLGDFRAGGAAGRRGDAVTRHAGPLFTERSHSMAELRLDKLRAFTALLGPSGCGKTTTLRIVAGLESLSGGRLLLGDKLLADSGTHVPPEQRDMGMVFQSYALWPHMTVGENVGYPLKLRKINGAARQKRVMEALEIVELGAYVGRSPQELSGGQRQRVALARCLVSEPRVVLLDEPLANLDRHLRATMEQTFREFHRRTGATFVYVTHDQAEAMALASHIAVMHQGELMQWGTPQQLYQQPQNRWVAGFIGQGSVLSLAVSPGLQSLDLAALHGGLDRSGRDKTVPVLVRPEHVQIAGSGPVASVESCIYQGERYLLELRLQDGQGLSAFHSAPLAVQQAVNVQLLQGWRLDAA</sequence>
<dbReference type="FunFam" id="3.40.50.300:FF:000042">
    <property type="entry name" value="Maltose/maltodextrin ABC transporter, ATP-binding protein"/>
    <property type="match status" value="1"/>
</dbReference>
<dbReference type="STRING" id="1245745.A0A0A2W358"/>
<keyword evidence="3" id="KW-0547">Nucleotide-binding</keyword>
<dbReference type="Gene3D" id="2.40.50.100">
    <property type="match status" value="1"/>
</dbReference>
<evidence type="ECO:0000256" key="4">
    <source>
        <dbReference type="ARBA" id="ARBA00022840"/>
    </source>
</evidence>
<dbReference type="PROSITE" id="PS00211">
    <property type="entry name" value="ABC_TRANSPORTER_1"/>
    <property type="match status" value="1"/>
</dbReference>
<dbReference type="InterPro" id="IPR003439">
    <property type="entry name" value="ABC_transporter-like_ATP-bd"/>
</dbReference>
<dbReference type="GO" id="GO:0022857">
    <property type="term" value="F:transmembrane transporter activity"/>
    <property type="evidence" value="ECO:0007669"/>
    <property type="project" value="InterPro"/>
</dbReference>
<feature type="domain" description="ABC transporter" evidence="8">
    <location>
        <begin position="788"/>
        <end position="1026"/>
    </location>
</feature>
<dbReference type="PROSITE" id="PS50893">
    <property type="entry name" value="ABC_TRANSPORTER_2"/>
    <property type="match status" value="1"/>
</dbReference>
<dbReference type="InterPro" id="IPR047641">
    <property type="entry name" value="ABC_transpr_MalK/UgpC-like"/>
</dbReference>
<evidence type="ECO:0000256" key="3">
    <source>
        <dbReference type="ARBA" id="ARBA00022741"/>
    </source>
</evidence>
<comment type="caution">
    <text evidence="9">The sequence shown here is derived from an EMBL/GenBank/DDBJ whole genome shotgun (WGS) entry which is preliminary data.</text>
</comment>
<protein>
    <submittedName>
        <fullName evidence="9">Spermidine/putrescine import ATP-binding protein Po tA</fullName>
    </submittedName>
</protein>
<dbReference type="SMART" id="SM00382">
    <property type="entry name" value="AAA"/>
    <property type="match status" value="1"/>
</dbReference>
<evidence type="ECO:0000256" key="7">
    <source>
        <dbReference type="SAM" id="MobiDB-lite"/>
    </source>
</evidence>
<dbReference type="Pfam" id="PF08402">
    <property type="entry name" value="TOBE_2"/>
    <property type="match status" value="1"/>
</dbReference>
<feature type="region of interest" description="Disordered" evidence="7">
    <location>
        <begin position="561"/>
        <end position="640"/>
    </location>
</feature>
<dbReference type="InterPro" id="IPR003593">
    <property type="entry name" value="AAA+_ATPase"/>
</dbReference>